<keyword evidence="7 11" id="KW-0442">Lipid degradation</keyword>
<keyword evidence="9" id="KW-0472">Membrane</keyword>
<dbReference type="SUPFAM" id="SSF49562">
    <property type="entry name" value="C2 domain (Calcium/lipid-binding domain, CaLB)"/>
    <property type="match status" value="1"/>
</dbReference>
<evidence type="ECO:0000256" key="3">
    <source>
        <dbReference type="ARBA" id="ARBA00004202"/>
    </source>
</evidence>
<dbReference type="Gene3D" id="2.60.40.150">
    <property type="entry name" value="C2 domain"/>
    <property type="match status" value="1"/>
</dbReference>
<comment type="caution">
    <text evidence="15">The sequence shown here is derived from an EMBL/GenBank/DDBJ whole genome shotgun (WGS) entry which is preliminary data.</text>
</comment>
<evidence type="ECO:0000256" key="2">
    <source>
        <dbReference type="ARBA" id="ARBA00001913"/>
    </source>
</evidence>
<feature type="domain" description="PI-PLC Y-box" evidence="14">
    <location>
        <begin position="354"/>
        <end position="440"/>
    </location>
</feature>
<proteinExistence type="predicted"/>
<dbReference type="PRINTS" id="PR00390">
    <property type="entry name" value="PHPHLIPASEC"/>
</dbReference>
<dbReference type="Pfam" id="PF00168">
    <property type="entry name" value="C2"/>
    <property type="match status" value="1"/>
</dbReference>
<evidence type="ECO:0000259" key="14">
    <source>
        <dbReference type="PROSITE" id="PS50008"/>
    </source>
</evidence>
<feature type="domain" description="C2" evidence="13">
    <location>
        <begin position="442"/>
        <end position="571"/>
    </location>
</feature>
<evidence type="ECO:0000256" key="10">
    <source>
        <dbReference type="ARBA" id="ARBA00023224"/>
    </source>
</evidence>
<dbReference type="Pfam" id="PF00388">
    <property type="entry name" value="PI-PLC-X"/>
    <property type="match status" value="1"/>
</dbReference>
<dbReference type="PANTHER" id="PTHR10336">
    <property type="entry name" value="PHOSPHOINOSITIDE-SPECIFIC PHOSPHOLIPASE C FAMILY PROTEIN"/>
    <property type="match status" value="1"/>
</dbReference>
<evidence type="ECO:0000313" key="15">
    <source>
        <dbReference type="EMBL" id="CAH1418698.1"/>
    </source>
</evidence>
<gene>
    <name evidence="15" type="ORF">LVIROSA_LOCUS6279</name>
</gene>
<keyword evidence="16" id="KW-1185">Reference proteome</keyword>
<evidence type="ECO:0000256" key="4">
    <source>
        <dbReference type="ARBA" id="ARBA00012368"/>
    </source>
</evidence>
<comment type="catalytic activity">
    <reaction evidence="1 11">
        <text>a 1,2-diacyl-sn-glycero-3-phospho-(1D-myo-inositol-4,5-bisphosphate) + H2O = 1D-myo-inositol 1,4,5-trisphosphate + a 1,2-diacyl-sn-glycerol + H(+)</text>
        <dbReference type="Rhea" id="RHEA:33179"/>
        <dbReference type="ChEBI" id="CHEBI:15377"/>
        <dbReference type="ChEBI" id="CHEBI:15378"/>
        <dbReference type="ChEBI" id="CHEBI:17815"/>
        <dbReference type="ChEBI" id="CHEBI:58456"/>
        <dbReference type="ChEBI" id="CHEBI:203600"/>
        <dbReference type="EC" id="3.1.4.11"/>
    </reaction>
</comment>
<evidence type="ECO:0000313" key="16">
    <source>
        <dbReference type="Proteomes" id="UP001157418"/>
    </source>
</evidence>
<evidence type="ECO:0000256" key="11">
    <source>
        <dbReference type="RuleBase" id="RU361133"/>
    </source>
</evidence>
<dbReference type="InterPro" id="IPR001711">
    <property type="entry name" value="PLipase_C_Pinositol-sp_Y"/>
</dbReference>
<evidence type="ECO:0000256" key="8">
    <source>
        <dbReference type="ARBA" id="ARBA00023098"/>
    </source>
</evidence>
<sequence length="589" mass="67877">MSKQTYRVCLCFRRQFKLREGGPPVDIKELFSHYSENRVMTPEHLHRFMVEVQGDDKVTKEEAEAAVDAMIKELKHHPIFHRRVLNLDTFFRYLFSDLNPPLPFPPKVMKDMEAPLSHYFVYTGHNSYLTGNQISSNCSVVPIIEALKSGVRVIELDMWPSSSKDDIDIVHGGTLTSPVKLNQCLEAIKTYAFVASEYPLILTLEDHLTPLLQAKVAKMVTETFGDVLYYSGSDTITEYPSPESLKKRIIVSTKPPKEYLDKTNSMEKNDEESSVKMKTSPEDDPWGVEICNPIEKHKSLKEDQLDESFQYEEETVKQNTELEYKQLIAIQARKLKGGVKDWLHDDPTAVMRISLRETRLEKAIENHATDVIRFTQRNLLRVFPKGSRVDSSNYNPLVGWCHGAQMVAFNMQTHGRFLWLMQGMFRANGGCGYVKKPDLLLKNGPDDKVFDPKITLPVKKTLKVKVYMGDGWHLDFERTHFDIYSPPDFYVKVGIAGVEMDSVMKKTKIIQDDWTPKWEDEFQFPLTVPELALLRIEVHEYDKTEKDDFGGQTCLPVFELRTGIRAIPLHDHKGDKYNSVKLLMHFEFV</sequence>
<dbReference type="SMART" id="SM00149">
    <property type="entry name" value="PLCYc"/>
    <property type="match status" value="1"/>
</dbReference>
<dbReference type="InterPro" id="IPR017946">
    <property type="entry name" value="PLC-like_Pdiesterase_TIM-brl"/>
</dbReference>
<dbReference type="InterPro" id="IPR000909">
    <property type="entry name" value="PLipase_C_PInositol-sp_X_dom"/>
</dbReference>
<dbReference type="SMART" id="SM00148">
    <property type="entry name" value="PLCXc"/>
    <property type="match status" value="1"/>
</dbReference>
<dbReference type="GO" id="GO:0016042">
    <property type="term" value="P:lipid catabolic process"/>
    <property type="evidence" value="ECO:0007669"/>
    <property type="project" value="UniProtKB-KW"/>
</dbReference>
<dbReference type="Pfam" id="PF00387">
    <property type="entry name" value="PI-PLC-Y"/>
    <property type="match status" value="1"/>
</dbReference>
<dbReference type="GO" id="GO:0005886">
    <property type="term" value="C:plasma membrane"/>
    <property type="evidence" value="ECO:0007669"/>
    <property type="project" value="UniProtKB-SubCell"/>
</dbReference>
<dbReference type="PROSITE" id="PS50007">
    <property type="entry name" value="PIPLC_X_DOMAIN"/>
    <property type="match status" value="1"/>
</dbReference>
<dbReference type="SUPFAM" id="SSF51695">
    <property type="entry name" value="PLC-like phosphodiesterases"/>
    <property type="match status" value="1"/>
</dbReference>
<keyword evidence="8 11" id="KW-0443">Lipid metabolism</keyword>
<evidence type="ECO:0000256" key="9">
    <source>
        <dbReference type="ARBA" id="ARBA00023136"/>
    </source>
</evidence>
<evidence type="ECO:0000256" key="6">
    <source>
        <dbReference type="ARBA" id="ARBA00022801"/>
    </source>
</evidence>
<dbReference type="FunFam" id="2.60.40.150:FF:000060">
    <property type="entry name" value="Phosphoinositide phospholipase C"/>
    <property type="match status" value="1"/>
</dbReference>
<dbReference type="CDD" id="cd00275">
    <property type="entry name" value="C2_PLC_like"/>
    <property type="match status" value="1"/>
</dbReference>
<organism evidence="15 16">
    <name type="scientific">Lactuca virosa</name>
    <dbReference type="NCBI Taxonomy" id="75947"/>
    <lineage>
        <taxon>Eukaryota</taxon>
        <taxon>Viridiplantae</taxon>
        <taxon>Streptophyta</taxon>
        <taxon>Embryophyta</taxon>
        <taxon>Tracheophyta</taxon>
        <taxon>Spermatophyta</taxon>
        <taxon>Magnoliopsida</taxon>
        <taxon>eudicotyledons</taxon>
        <taxon>Gunneridae</taxon>
        <taxon>Pentapetalae</taxon>
        <taxon>asterids</taxon>
        <taxon>campanulids</taxon>
        <taxon>Asterales</taxon>
        <taxon>Asteraceae</taxon>
        <taxon>Cichorioideae</taxon>
        <taxon>Cichorieae</taxon>
        <taxon>Lactucinae</taxon>
        <taxon>Lactuca</taxon>
    </lineage>
</organism>
<dbReference type="InterPro" id="IPR001192">
    <property type="entry name" value="PI-PLC_fam"/>
</dbReference>
<dbReference type="Gene3D" id="3.20.20.190">
    <property type="entry name" value="Phosphatidylinositol (PI) phosphodiesterase"/>
    <property type="match status" value="1"/>
</dbReference>
<reference evidence="15 16" key="1">
    <citation type="submission" date="2022-01" db="EMBL/GenBank/DDBJ databases">
        <authorList>
            <person name="Xiong W."/>
            <person name="Schranz E."/>
        </authorList>
    </citation>
    <scope>NUCLEOTIDE SEQUENCE [LARGE SCALE GENOMIC DNA]</scope>
</reference>
<dbReference type="PROSITE" id="PS50008">
    <property type="entry name" value="PIPLC_Y_DOMAIN"/>
    <property type="match status" value="1"/>
</dbReference>
<dbReference type="GO" id="GO:0048015">
    <property type="term" value="P:phosphatidylinositol-mediated signaling"/>
    <property type="evidence" value="ECO:0007669"/>
    <property type="project" value="TreeGrafter"/>
</dbReference>
<evidence type="ECO:0000259" key="13">
    <source>
        <dbReference type="PROSITE" id="PS50004"/>
    </source>
</evidence>
<dbReference type="SUPFAM" id="SSF47473">
    <property type="entry name" value="EF-hand"/>
    <property type="match status" value="1"/>
</dbReference>
<comment type="subcellular location">
    <subcellularLocation>
        <location evidence="3">Cell membrane</location>
        <topology evidence="3">Peripheral membrane protein</topology>
    </subcellularLocation>
</comment>
<dbReference type="PROSITE" id="PS50004">
    <property type="entry name" value="C2"/>
    <property type="match status" value="1"/>
</dbReference>
<dbReference type="SMART" id="SM00239">
    <property type="entry name" value="C2"/>
    <property type="match status" value="1"/>
</dbReference>
<dbReference type="InterPro" id="IPR011992">
    <property type="entry name" value="EF-hand-dom_pair"/>
</dbReference>
<feature type="compositionally biased region" description="Basic and acidic residues" evidence="12">
    <location>
        <begin position="259"/>
        <end position="281"/>
    </location>
</feature>
<dbReference type="GO" id="GO:0006950">
    <property type="term" value="P:response to stress"/>
    <property type="evidence" value="ECO:0007669"/>
    <property type="project" value="UniProtKB-ARBA"/>
</dbReference>
<evidence type="ECO:0000256" key="1">
    <source>
        <dbReference type="ARBA" id="ARBA00001195"/>
    </source>
</evidence>
<evidence type="ECO:0000256" key="7">
    <source>
        <dbReference type="ARBA" id="ARBA00022963"/>
    </source>
</evidence>
<evidence type="ECO:0000256" key="12">
    <source>
        <dbReference type="SAM" id="MobiDB-lite"/>
    </source>
</evidence>
<name>A0AAU9M252_9ASTR</name>
<dbReference type="PANTHER" id="PTHR10336:SF158">
    <property type="entry name" value="PHOSPHOINOSITIDE PHOSPHOLIPASE C"/>
    <property type="match status" value="1"/>
</dbReference>
<dbReference type="EC" id="3.1.4.11" evidence="4 11"/>
<dbReference type="Gene3D" id="1.10.238.10">
    <property type="entry name" value="EF-hand"/>
    <property type="match status" value="1"/>
</dbReference>
<dbReference type="AlphaFoldDB" id="A0AAU9M252"/>
<feature type="region of interest" description="Disordered" evidence="12">
    <location>
        <begin position="259"/>
        <end position="282"/>
    </location>
</feature>
<dbReference type="InterPro" id="IPR035892">
    <property type="entry name" value="C2_domain_sf"/>
</dbReference>
<dbReference type="GO" id="GO:0004435">
    <property type="term" value="F:phosphatidylinositol-4,5-bisphosphate phospholipase C activity"/>
    <property type="evidence" value="ECO:0007669"/>
    <property type="project" value="UniProtKB-EC"/>
</dbReference>
<protein>
    <recommendedName>
        <fullName evidence="4 11">Phosphoinositide phospholipase C</fullName>
        <ecNumber evidence="4 11">3.1.4.11</ecNumber>
    </recommendedName>
</protein>
<keyword evidence="5" id="KW-1003">Cell membrane</keyword>
<keyword evidence="10" id="KW-0807">Transducer</keyword>
<dbReference type="InterPro" id="IPR000008">
    <property type="entry name" value="C2_dom"/>
</dbReference>
<evidence type="ECO:0000256" key="5">
    <source>
        <dbReference type="ARBA" id="ARBA00022475"/>
    </source>
</evidence>
<accession>A0AAU9M252</accession>
<comment type="cofactor">
    <cofactor evidence="2">
        <name>Ca(2+)</name>
        <dbReference type="ChEBI" id="CHEBI:29108"/>
    </cofactor>
</comment>
<dbReference type="GO" id="GO:0051209">
    <property type="term" value="P:release of sequestered calcium ion into cytosol"/>
    <property type="evidence" value="ECO:0007669"/>
    <property type="project" value="TreeGrafter"/>
</dbReference>
<dbReference type="EMBL" id="CAKMRJ010000113">
    <property type="protein sequence ID" value="CAH1418698.1"/>
    <property type="molecule type" value="Genomic_DNA"/>
</dbReference>
<dbReference type="Proteomes" id="UP001157418">
    <property type="component" value="Unassembled WGS sequence"/>
</dbReference>
<keyword evidence="6 11" id="KW-0378">Hydrolase</keyword>